<evidence type="ECO:0000259" key="2">
    <source>
        <dbReference type="Pfam" id="PF06991"/>
    </source>
</evidence>
<organism evidence="3">
    <name type="scientific">Blastobotrys adeninivorans</name>
    <name type="common">Yeast</name>
    <name type="synonym">Arxula adeninivorans</name>
    <dbReference type="NCBI Taxonomy" id="409370"/>
    <lineage>
        <taxon>Eukaryota</taxon>
        <taxon>Fungi</taxon>
        <taxon>Dikarya</taxon>
        <taxon>Ascomycota</taxon>
        <taxon>Saccharomycotina</taxon>
        <taxon>Dipodascomycetes</taxon>
        <taxon>Dipodascales</taxon>
        <taxon>Trichomonascaceae</taxon>
        <taxon>Blastobotrys</taxon>
    </lineage>
</organism>
<dbReference type="EMBL" id="HG937693">
    <property type="protein sequence ID" value="CDP34783.1"/>
    <property type="molecule type" value="Genomic_DNA"/>
</dbReference>
<feature type="compositionally biased region" description="Acidic residues" evidence="1">
    <location>
        <begin position="123"/>
        <end position="150"/>
    </location>
</feature>
<feature type="region of interest" description="Disordered" evidence="1">
    <location>
        <begin position="1"/>
        <end position="179"/>
    </location>
</feature>
<feature type="compositionally biased region" description="Basic and acidic residues" evidence="1">
    <location>
        <begin position="26"/>
        <end position="38"/>
    </location>
</feature>
<reference evidence="3" key="1">
    <citation type="submission" date="2014-02" db="EMBL/GenBank/DDBJ databases">
        <authorList>
            <person name="Genoscope - CEA"/>
        </authorList>
    </citation>
    <scope>NUCLEOTIDE SEQUENCE</scope>
    <source>
        <strain evidence="3">LS3</strain>
    </source>
</reference>
<dbReference type="AlphaFoldDB" id="A0A060T1G7"/>
<feature type="domain" description="Micro-fibrillar-associated protein 1 C-terminal" evidence="2">
    <location>
        <begin position="164"/>
        <end position="344"/>
    </location>
</feature>
<protein>
    <submittedName>
        <fullName evidence="3">ARAD1C20394p</fullName>
    </submittedName>
</protein>
<feature type="compositionally biased region" description="Polar residues" evidence="1">
    <location>
        <begin position="165"/>
        <end position="178"/>
    </location>
</feature>
<dbReference type="InterPro" id="IPR009730">
    <property type="entry name" value="MFAP1_C"/>
</dbReference>
<feature type="region of interest" description="Disordered" evidence="1">
    <location>
        <begin position="323"/>
        <end position="372"/>
    </location>
</feature>
<gene>
    <name evidence="3" type="ORF">GNLVRS02_ARAD1C20394g</name>
</gene>
<reference evidence="3" key="2">
    <citation type="submission" date="2014-06" db="EMBL/GenBank/DDBJ databases">
        <title>The complete genome of Blastobotrys (Arxula) adeninivorans LS3 - a yeast of biotechnological interest.</title>
        <authorList>
            <person name="Kunze G."/>
            <person name="Gaillardin C."/>
            <person name="Czernicka M."/>
            <person name="Durrens P."/>
            <person name="Martin T."/>
            <person name="Boer E."/>
            <person name="Gabaldon T."/>
            <person name="Cruz J."/>
            <person name="Talla E."/>
            <person name="Marck C."/>
            <person name="Goffeau A."/>
            <person name="Barbe V."/>
            <person name="Baret P."/>
            <person name="Baronian K."/>
            <person name="Beier S."/>
            <person name="Bleykasten C."/>
            <person name="Bode R."/>
            <person name="Casaregola S."/>
            <person name="Despons L."/>
            <person name="Fairhead C."/>
            <person name="Giersberg M."/>
            <person name="Gierski P."/>
            <person name="Hahnel U."/>
            <person name="Hartmann A."/>
            <person name="Jankowska D."/>
            <person name="Jubin C."/>
            <person name="Jung P."/>
            <person name="Lafontaine I."/>
            <person name="Leh-Louis V."/>
            <person name="Lemaire M."/>
            <person name="Marcet-Houben M."/>
            <person name="Mascher M."/>
            <person name="Morel G."/>
            <person name="Richard G.-F."/>
            <person name="Riechen J."/>
            <person name="Sacerdot C."/>
            <person name="Sarkar A."/>
            <person name="Savel G."/>
            <person name="Schacherer J."/>
            <person name="Sherman D."/>
            <person name="Straub M.-L."/>
            <person name="Stein N."/>
            <person name="Thierry A."/>
            <person name="Trautwein-Schult A."/>
            <person name="Westhof E."/>
            <person name="Worch S."/>
            <person name="Dujon B."/>
            <person name="Souciet J.-L."/>
            <person name="Wincker P."/>
            <person name="Scholz U."/>
            <person name="Neuveglise N."/>
        </authorList>
    </citation>
    <scope>NUCLEOTIDE SEQUENCE</scope>
    <source>
        <strain evidence="3">LS3</strain>
    </source>
</reference>
<name>A0A060T1G7_BLAAD</name>
<sequence length="372" mass="42694">MPQRPTRYFAGKPAGPESDYDSDSDESQHSQEVQDVKEVGQSVKPEQSEVHAQGAADKTEPRIGFKTQIKLEQTTQDDASDVKDDIKREPEAEAKGIQSRRPQGVDFDVLEPAGNQVKRETEASEEEESEESEEESEDESGSDEDSSEEEEKPKPKAVFVRRGNRQQPPSEKSSVQRQETLKLIENTIRREQAEELQKFHGDLAALEEVDDTDDLDPAAERAAWKLRELKRIQRERQEIEQEEKEREELERRRNMTDQEIIKEDEQLLQKRHQDKKSKSKLGFMQKYYHRGAFFQDEQLLKRDYNESVEDDYKDKSILPKPLQVRGGVGLKGHTKYRGLKEEDTSLPPSKRIGPDLGPRSKRSKSGSTSSGN</sequence>
<feature type="compositionally biased region" description="Basic residues" evidence="1">
    <location>
        <begin position="269"/>
        <end position="279"/>
    </location>
</feature>
<proteinExistence type="predicted"/>
<evidence type="ECO:0000256" key="1">
    <source>
        <dbReference type="SAM" id="MobiDB-lite"/>
    </source>
</evidence>
<dbReference type="Pfam" id="PF06991">
    <property type="entry name" value="MFAP1"/>
    <property type="match status" value="1"/>
</dbReference>
<feature type="region of interest" description="Disordered" evidence="1">
    <location>
        <begin position="260"/>
        <end position="282"/>
    </location>
</feature>
<dbReference type="PANTHER" id="PTHR15327">
    <property type="entry name" value="MICROFIBRIL-ASSOCIATED PROTEIN"/>
    <property type="match status" value="1"/>
</dbReference>
<accession>A0A060T1G7</accession>
<dbReference type="InterPro" id="IPR033194">
    <property type="entry name" value="MFAP1"/>
</dbReference>
<feature type="compositionally biased region" description="Basic and acidic residues" evidence="1">
    <location>
        <begin position="80"/>
        <end position="94"/>
    </location>
</feature>
<evidence type="ECO:0000313" key="3">
    <source>
        <dbReference type="EMBL" id="CDP34783.1"/>
    </source>
</evidence>